<evidence type="ECO:0000313" key="1">
    <source>
        <dbReference type="EMBL" id="AOQ24720.1"/>
    </source>
</evidence>
<gene>
    <name evidence="1" type="ORF">Maut_02292</name>
    <name evidence="2" type="ORF">MTAT_04810</name>
</gene>
<reference evidence="2 4" key="2">
    <citation type="submission" date="2019-05" db="EMBL/GenBank/DDBJ databases">
        <title>Genome sequence of Moorella thermoacetica ATCC 33924.</title>
        <authorList>
            <person name="Poehlein A."/>
            <person name="Bengelsdorf F.R."/>
            <person name="Duerre P."/>
            <person name="Daniel R."/>
        </authorList>
    </citation>
    <scope>NUCLEOTIDE SEQUENCE [LARGE SCALE GENOMIC DNA]</scope>
    <source>
        <strain evidence="2 4">ATCC 33924</strain>
    </source>
</reference>
<name>A0AAC9MVD2_NEOTH</name>
<accession>A0AAC9MVD2</accession>
<dbReference type="Proteomes" id="UP000322283">
    <property type="component" value="Unassembled WGS sequence"/>
</dbReference>
<evidence type="ECO:0000313" key="4">
    <source>
        <dbReference type="Proteomes" id="UP000322283"/>
    </source>
</evidence>
<evidence type="ECO:0000313" key="3">
    <source>
        <dbReference type="Proteomes" id="UP000094598"/>
    </source>
</evidence>
<reference evidence="1 3" key="1">
    <citation type="submission" date="2016-08" db="EMBL/GenBank/DDBJ databases">
        <title>Moorella thermoacetica DSM 103132.</title>
        <authorList>
            <person name="Jendresen C.B."/>
            <person name="Redl S.M."/>
            <person name="Jensen T.O."/>
            <person name="Nielsen A.T."/>
        </authorList>
    </citation>
    <scope>NUCLEOTIDE SEQUENCE [LARGE SCALE GENOMIC DNA]</scope>
    <source>
        <strain evidence="1 3">DSM 103132</strain>
    </source>
</reference>
<organism evidence="1 3">
    <name type="scientific">Neomoorella thermoacetica</name>
    <name type="common">Clostridium thermoaceticum</name>
    <dbReference type="NCBI Taxonomy" id="1525"/>
    <lineage>
        <taxon>Bacteria</taxon>
        <taxon>Bacillati</taxon>
        <taxon>Bacillota</taxon>
        <taxon>Clostridia</taxon>
        <taxon>Neomoorellales</taxon>
        <taxon>Neomoorellaceae</taxon>
        <taxon>Neomoorella</taxon>
    </lineage>
</organism>
<evidence type="ECO:0000313" key="2">
    <source>
        <dbReference type="EMBL" id="TYL15742.1"/>
    </source>
</evidence>
<keyword evidence="4" id="KW-1185">Reference proteome</keyword>
<dbReference type="AlphaFoldDB" id="A0AAC9MVD2"/>
<proteinExistence type="predicted"/>
<protein>
    <submittedName>
        <fullName evidence="1">Uncharacterized protein</fullName>
    </submittedName>
</protein>
<sequence length="313" mass="34157">MAEASLRSTLNRFGGQSYAERLSFLQSRLVPLLQEQGVKIPELSGKYSEQVRSVASALADYHVSDISYEDVLTPRTDEAFGKYAAELQQKALAYLSRPQHAADNVPLPRLGEKASKGLEDIGTAIEEGLAAGARDGGDKAVWGAVNEFREALRREGIAPLAGVERYSMWKAWGLEEAIKLTKGFMQKAGLPLLGLGAAYLGYQMLRNDDLDLGPKAPQVVKADDGRWALAPDMRLSQPPALLAPAVPTSGMRVRVRGTTQHPIGHEDIADQLRQTIQQHVAATLKMQLNIQDNSNKLSLPWWQQAIADAIGSH</sequence>
<dbReference type="EMBL" id="VCDX01000001">
    <property type="protein sequence ID" value="TYL15742.1"/>
    <property type="molecule type" value="Genomic_DNA"/>
</dbReference>
<dbReference type="EMBL" id="CP017019">
    <property type="protein sequence ID" value="AOQ24720.1"/>
    <property type="molecule type" value="Genomic_DNA"/>
</dbReference>
<dbReference type="RefSeq" id="WP_069590530.1">
    <property type="nucleotide sequence ID" value="NZ_CP017019.1"/>
</dbReference>
<dbReference type="Proteomes" id="UP000094598">
    <property type="component" value="Chromosome"/>
</dbReference>